<keyword evidence="9" id="KW-0046">Antibiotic resistance</keyword>
<dbReference type="GO" id="GO:0046677">
    <property type="term" value="P:response to antibiotic"/>
    <property type="evidence" value="ECO:0007669"/>
    <property type="project" value="UniProtKB-KW"/>
</dbReference>
<feature type="transmembrane region" description="Helical" evidence="10">
    <location>
        <begin position="197"/>
        <end position="217"/>
    </location>
</feature>
<feature type="transmembrane region" description="Helical" evidence="10">
    <location>
        <begin position="272"/>
        <end position="296"/>
    </location>
</feature>
<dbReference type="PIRSF" id="PIRSF006603">
    <property type="entry name" value="DinF"/>
    <property type="match status" value="1"/>
</dbReference>
<name>A0A4R2TNM8_9FIRM</name>
<reference evidence="11 12" key="1">
    <citation type="submission" date="2019-03" db="EMBL/GenBank/DDBJ databases">
        <title>Genomic Encyclopedia of Type Strains, Phase IV (KMG-IV): sequencing the most valuable type-strain genomes for metagenomic binning, comparative biology and taxonomic classification.</title>
        <authorList>
            <person name="Goeker M."/>
        </authorList>
    </citation>
    <scope>NUCLEOTIDE SEQUENCE [LARGE SCALE GENOMIC DNA]</scope>
    <source>
        <strain evidence="11 12">DSM 100013</strain>
    </source>
</reference>
<evidence type="ECO:0000256" key="10">
    <source>
        <dbReference type="SAM" id="Phobius"/>
    </source>
</evidence>
<dbReference type="RefSeq" id="WP_132847893.1">
    <property type="nucleotide sequence ID" value="NZ_CP058648.1"/>
</dbReference>
<evidence type="ECO:0000256" key="9">
    <source>
        <dbReference type="ARBA" id="ARBA00023251"/>
    </source>
</evidence>
<dbReference type="InterPro" id="IPR048279">
    <property type="entry name" value="MdtK-like"/>
</dbReference>
<keyword evidence="7 10" id="KW-1133">Transmembrane helix</keyword>
<accession>A0A4R2TNM8</accession>
<evidence type="ECO:0000256" key="3">
    <source>
        <dbReference type="ARBA" id="ARBA00022106"/>
    </source>
</evidence>
<keyword evidence="12" id="KW-1185">Reference proteome</keyword>
<dbReference type="Pfam" id="PF01554">
    <property type="entry name" value="MatE"/>
    <property type="match status" value="2"/>
</dbReference>
<dbReference type="InterPro" id="IPR002528">
    <property type="entry name" value="MATE_fam"/>
</dbReference>
<evidence type="ECO:0000256" key="7">
    <source>
        <dbReference type="ARBA" id="ARBA00022989"/>
    </source>
</evidence>
<dbReference type="NCBIfam" id="TIGR00797">
    <property type="entry name" value="matE"/>
    <property type="match status" value="1"/>
</dbReference>
<gene>
    <name evidence="11" type="ORF">EDD79_100786</name>
</gene>
<evidence type="ECO:0000256" key="2">
    <source>
        <dbReference type="ARBA" id="ARBA00008417"/>
    </source>
</evidence>
<dbReference type="InterPro" id="IPR045070">
    <property type="entry name" value="MATE_MepA-like"/>
</dbReference>
<feature type="transmembrane region" description="Helical" evidence="10">
    <location>
        <begin position="137"/>
        <end position="154"/>
    </location>
</feature>
<organism evidence="11 12">
    <name type="scientific">Serpentinicella alkaliphila</name>
    <dbReference type="NCBI Taxonomy" id="1734049"/>
    <lineage>
        <taxon>Bacteria</taxon>
        <taxon>Bacillati</taxon>
        <taxon>Bacillota</taxon>
        <taxon>Clostridia</taxon>
        <taxon>Peptostreptococcales</taxon>
        <taxon>Natronincolaceae</taxon>
        <taxon>Serpentinicella</taxon>
    </lineage>
</organism>
<dbReference type="GO" id="GO:0005886">
    <property type="term" value="C:plasma membrane"/>
    <property type="evidence" value="ECO:0007669"/>
    <property type="project" value="UniProtKB-SubCell"/>
</dbReference>
<feature type="transmembrane region" description="Helical" evidence="10">
    <location>
        <begin position="57"/>
        <end position="81"/>
    </location>
</feature>
<feature type="transmembrane region" description="Helical" evidence="10">
    <location>
        <begin position="363"/>
        <end position="383"/>
    </location>
</feature>
<evidence type="ECO:0000313" key="11">
    <source>
        <dbReference type="EMBL" id="TCQ04202.1"/>
    </source>
</evidence>
<sequence>MDERSKQLSEEKVWKLLFKYSLPATIGMIVNALYNVVDRIFIGRGVGAEALAGITIGFPIMLVLMALGMLVGVGGAALVSIKLGEQKRNEAELILGNSVLLLIGITLLVSVVGLVFLDSILMLFGASQEVLPYAREYLRIILGGAVFQAIGFGMNNFIRAEGNPRIAMITMLIGAITNIVLDPLFIFVFGWGIRGAAYATIIAQGVSSIWVLAFFFRQKSLLKIRIENMKLHPAVIKNILAIGSAPCALQFGSSVVITIFNKQLSVYGGDIAISALGIIHSVSMFILMPIIGINQGSQPIIGYNYGAKRFDRVKETLKSSITAATMIVSLGFILTRLYPHSLINLFNRDDLELVRIGTEGLRIFLVTLPVIGFQIVGSNYFMAVGKPKKSMFLSLSRQVIVLIPMLLILPNFLGLYGVWLAVPVSDTIASILTGIFLLKEVKQLNTDNEIENNLQE</sequence>
<dbReference type="GO" id="GO:0042910">
    <property type="term" value="F:xenobiotic transmembrane transporter activity"/>
    <property type="evidence" value="ECO:0007669"/>
    <property type="project" value="InterPro"/>
</dbReference>
<dbReference type="AlphaFoldDB" id="A0A4R2TNM8"/>
<evidence type="ECO:0000256" key="6">
    <source>
        <dbReference type="ARBA" id="ARBA00022692"/>
    </source>
</evidence>
<comment type="similarity">
    <text evidence="2">Belongs to the multi antimicrobial extrusion (MATE) (TC 2.A.66.1) family. MepA subfamily.</text>
</comment>
<feature type="transmembrane region" description="Helical" evidence="10">
    <location>
        <begin position="395"/>
        <end position="413"/>
    </location>
</feature>
<keyword evidence="4" id="KW-0813">Transport</keyword>
<dbReference type="PANTHER" id="PTHR43823">
    <property type="entry name" value="SPORULATION PROTEIN YKVU"/>
    <property type="match status" value="1"/>
</dbReference>
<dbReference type="EMBL" id="SLYC01000007">
    <property type="protein sequence ID" value="TCQ04202.1"/>
    <property type="molecule type" value="Genomic_DNA"/>
</dbReference>
<comment type="caution">
    <text evidence="11">The sequence shown here is derived from an EMBL/GenBank/DDBJ whole genome shotgun (WGS) entry which is preliminary data.</text>
</comment>
<feature type="transmembrane region" description="Helical" evidence="10">
    <location>
        <begin position="20"/>
        <end position="37"/>
    </location>
</feature>
<evidence type="ECO:0000256" key="8">
    <source>
        <dbReference type="ARBA" id="ARBA00023136"/>
    </source>
</evidence>
<comment type="subcellular location">
    <subcellularLocation>
        <location evidence="1">Cell membrane</location>
        <topology evidence="1">Multi-pass membrane protein</topology>
    </subcellularLocation>
</comment>
<feature type="transmembrane region" description="Helical" evidence="10">
    <location>
        <begin position="93"/>
        <end position="117"/>
    </location>
</feature>
<dbReference type="Proteomes" id="UP000295504">
    <property type="component" value="Unassembled WGS sequence"/>
</dbReference>
<keyword evidence="5" id="KW-1003">Cell membrane</keyword>
<evidence type="ECO:0000256" key="5">
    <source>
        <dbReference type="ARBA" id="ARBA00022475"/>
    </source>
</evidence>
<feature type="transmembrane region" description="Helical" evidence="10">
    <location>
        <begin position="166"/>
        <end position="191"/>
    </location>
</feature>
<dbReference type="PANTHER" id="PTHR43823:SF3">
    <property type="entry name" value="MULTIDRUG EXPORT PROTEIN MEPA"/>
    <property type="match status" value="1"/>
</dbReference>
<keyword evidence="6 10" id="KW-0812">Transmembrane</keyword>
<dbReference type="CDD" id="cd13143">
    <property type="entry name" value="MATE_MepA_like"/>
    <property type="match status" value="1"/>
</dbReference>
<evidence type="ECO:0000256" key="1">
    <source>
        <dbReference type="ARBA" id="ARBA00004651"/>
    </source>
</evidence>
<dbReference type="GO" id="GO:0015297">
    <property type="term" value="F:antiporter activity"/>
    <property type="evidence" value="ECO:0007669"/>
    <property type="project" value="InterPro"/>
</dbReference>
<evidence type="ECO:0000256" key="4">
    <source>
        <dbReference type="ARBA" id="ARBA00022448"/>
    </source>
</evidence>
<protein>
    <recommendedName>
        <fullName evidence="3">Multidrug export protein MepA</fullName>
    </recommendedName>
</protein>
<proteinExistence type="inferred from homology"/>
<dbReference type="InterPro" id="IPR051327">
    <property type="entry name" value="MATE_MepA_subfamily"/>
</dbReference>
<evidence type="ECO:0000313" key="12">
    <source>
        <dbReference type="Proteomes" id="UP000295504"/>
    </source>
</evidence>
<keyword evidence="8 10" id="KW-0472">Membrane</keyword>
<feature type="transmembrane region" description="Helical" evidence="10">
    <location>
        <begin position="238"/>
        <end position="260"/>
    </location>
</feature>
<dbReference type="OrthoDB" id="9811110at2"/>